<feature type="transmembrane region" description="Helical" evidence="7">
    <location>
        <begin position="373"/>
        <end position="392"/>
    </location>
</feature>
<evidence type="ECO:0000313" key="8">
    <source>
        <dbReference type="EMBL" id="NVP02087.1"/>
    </source>
</evidence>
<comment type="subcellular location">
    <subcellularLocation>
        <location evidence="1">Cell membrane</location>
        <topology evidence="1">Multi-pass membrane protein</topology>
    </subcellularLocation>
</comment>
<feature type="transmembrane region" description="Helical" evidence="7">
    <location>
        <begin position="142"/>
        <end position="160"/>
    </location>
</feature>
<sequence length="466" mass="52730">MNGYFWTIIEKIFSLLLAIISIIVLPRYLSASDFGVVAIVTIYINICNTLVDSGFGGALIQKKKVDDIDYNTVYIFNIISSIILYIIIFFSSDYIAEFYKSGKLSLAIKVASLSLLLSSLYLIHIVKFTRELNFKIQTKINLLARSLSLILSIAMAINGFSYWSLIIPQICSHLIILTICKYNCNYFFKFEFSLEALKKMAIFGSSLVGASLVKVGNNSLLAVIIGKFWGVNIIGYYSQANRFNELYMTNVISILDKVSFPHLVKVEKIELKSYVSKLFFNVCYLVFPLICIIIINSKEVILILLGNEWLGSVIYLKFLAVSGFCLIVETIGRNIIKARGFGKELLFGELIKLMLAIPVLLICSQFSIEILLIGYIILTVVNMAINIFIILYKIKISLSTQLVPVLKVLFLSLSSLLLTIYIAKMLDNYNMFLLLGMKTIGYCVIYIGISYFCKIDILMNLLKYRK</sequence>
<keyword evidence="3" id="KW-1003">Cell membrane</keyword>
<feature type="transmembrane region" description="Helical" evidence="7">
    <location>
        <begin position="429"/>
        <end position="453"/>
    </location>
</feature>
<keyword evidence="6 7" id="KW-0472">Membrane</keyword>
<keyword evidence="4 7" id="KW-0812">Transmembrane</keyword>
<evidence type="ECO:0000256" key="2">
    <source>
        <dbReference type="ARBA" id="ARBA00007430"/>
    </source>
</evidence>
<dbReference type="Pfam" id="PF13440">
    <property type="entry name" value="Polysacc_synt_3"/>
    <property type="match status" value="1"/>
</dbReference>
<feature type="transmembrane region" description="Helical" evidence="7">
    <location>
        <begin position="104"/>
        <end position="122"/>
    </location>
</feature>
<reference evidence="8 9" key="1">
    <citation type="submission" date="2020-06" db="EMBL/GenBank/DDBJ databases">
        <title>Photobacterium damselae subsp. damselae comparative genomics.</title>
        <authorList>
            <person name="Osorio C.R."/>
        </authorList>
    </citation>
    <scope>NUCLEOTIDE SEQUENCE [LARGE SCALE GENOMIC DNA]</scope>
    <source>
        <strain evidence="8 9">TW250/03</strain>
    </source>
</reference>
<evidence type="ECO:0000256" key="5">
    <source>
        <dbReference type="ARBA" id="ARBA00022989"/>
    </source>
</evidence>
<dbReference type="PANTHER" id="PTHR30250">
    <property type="entry name" value="PST FAMILY PREDICTED COLANIC ACID TRANSPORTER"/>
    <property type="match status" value="1"/>
</dbReference>
<dbReference type="PANTHER" id="PTHR30250:SF10">
    <property type="entry name" value="LIPOPOLYSACCHARIDE BIOSYNTHESIS PROTEIN WZXC"/>
    <property type="match status" value="1"/>
</dbReference>
<feature type="transmembrane region" description="Helical" evidence="7">
    <location>
        <begin position="12"/>
        <end position="29"/>
    </location>
</feature>
<organism evidence="8 9">
    <name type="scientific">Photobacterium damselae subsp. damselae</name>
    <name type="common">Listonella damsela</name>
    <dbReference type="NCBI Taxonomy" id="85581"/>
    <lineage>
        <taxon>Bacteria</taxon>
        <taxon>Pseudomonadati</taxon>
        <taxon>Pseudomonadota</taxon>
        <taxon>Gammaproteobacteria</taxon>
        <taxon>Vibrionales</taxon>
        <taxon>Vibrionaceae</taxon>
        <taxon>Photobacterium</taxon>
    </lineage>
</organism>
<feature type="transmembrane region" description="Helical" evidence="7">
    <location>
        <begin position="35"/>
        <end position="60"/>
    </location>
</feature>
<evidence type="ECO:0000256" key="4">
    <source>
        <dbReference type="ARBA" id="ARBA00022692"/>
    </source>
</evidence>
<dbReference type="CDD" id="cd13127">
    <property type="entry name" value="MATE_tuaB_like"/>
    <property type="match status" value="1"/>
</dbReference>
<comment type="similarity">
    <text evidence="2">Belongs to the polysaccharide synthase family.</text>
</comment>
<gene>
    <name evidence="8" type="ORF">HWA77_17885</name>
</gene>
<feature type="transmembrane region" description="Helical" evidence="7">
    <location>
        <begin position="278"/>
        <end position="297"/>
    </location>
</feature>
<evidence type="ECO:0000256" key="6">
    <source>
        <dbReference type="ARBA" id="ARBA00023136"/>
    </source>
</evidence>
<evidence type="ECO:0000313" key="9">
    <source>
        <dbReference type="Proteomes" id="UP000533429"/>
    </source>
</evidence>
<dbReference type="AlphaFoldDB" id="A0A850QR12"/>
<keyword evidence="5 7" id="KW-1133">Transmembrane helix</keyword>
<dbReference type="EMBL" id="JABXOR010001125">
    <property type="protein sequence ID" value="NVP02087.1"/>
    <property type="molecule type" value="Genomic_DNA"/>
</dbReference>
<protein>
    <submittedName>
        <fullName evidence="8">Lipopolysaccharide biosynthesis protein</fullName>
    </submittedName>
</protein>
<dbReference type="GO" id="GO:0005886">
    <property type="term" value="C:plasma membrane"/>
    <property type="evidence" value="ECO:0007669"/>
    <property type="project" value="UniProtKB-SubCell"/>
</dbReference>
<evidence type="ECO:0000256" key="7">
    <source>
        <dbReference type="SAM" id="Phobius"/>
    </source>
</evidence>
<comment type="caution">
    <text evidence="8">The sequence shown here is derived from an EMBL/GenBank/DDBJ whole genome shotgun (WGS) entry which is preliminary data.</text>
</comment>
<feature type="transmembrane region" description="Helical" evidence="7">
    <location>
        <begin position="72"/>
        <end position="92"/>
    </location>
</feature>
<dbReference type="InterPro" id="IPR050833">
    <property type="entry name" value="Poly_Biosynth_Transport"/>
</dbReference>
<evidence type="ECO:0000256" key="1">
    <source>
        <dbReference type="ARBA" id="ARBA00004651"/>
    </source>
</evidence>
<evidence type="ECO:0000256" key="3">
    <source>
        <dbReference type="ARBA" id="ARBA00022475"/>
    </source>
</evidence>
<accession>A0A850QR12</accession>
<feature type="transmembrane region" description="Helical" evidence="7">
    <location>
        <begin position="219"/>
        <end position="238"/>
    </location>
</feature>
<feature type="transmembrane region" description="Helical" evidence="7">
    <location>
        <begin position="404"/>
        <end position="423"/>
    </location>
</feature>
<proteinExistence type="inferred from homology"/>
<dbReference type="Proteomes" id="UP000533429">
    <property type="component" value="Unassembled WGS sequence"/>
</dbReference>
<name>A0A850QR12_PHODD</name>
<feature type="transmembrane region" description="Helical" evidence="7">
    <location>
        <begin position="309"/>
        <end position="329"/>
    </location>
</feature>
<feature type="transmembrane region" description="Helical" evidence="7">
    <location>
        <begin position="350"/>
        <end position="367"/>
    </location>
</feature>